<dbReference type="AlphaFoldDB" id="A0A8S3AY71"/>
<comment type="caution">
    <text evidence="2">The sequence shown here is derived from an EMBL/GenBank/DDBJ whole genome shotgun (WGS) entry which is preliminary data.</text>
</comment>
<evidence type="ECO:0000313" key="4">
    <source>
        <dbReference type="Proteomes" id="UP000676336"/>
    </source>
</evidence>
<protein>
    <submittedName>
        <fullName evidence="2">Uncharacterized protein</fullName>
    </submittedName>
</protein>
<dbReference type="EMBL" id="CAJOBI010255067">
    <property type="protein sequence ID" value="CAF5111649.1"/>
    <property type="molecule type" value="Genomic_DNA"/>
</dbReference>
<gene>
    <name evidence="2" type="ORF">SMN809_LOCUS45106</name>
    <name evidence="3" type="ORF">SMN809_LOCUS62120</name>
</gene>
<evidence type="ECO:0000313" key="3">
    <source>
        <dbReference type="EMBL" id="CAF5111649.1"/>
    </source>
</evidence>
<feature type="region of interest" description="Disordered" evidence="1">
    <location>
        <begin position="1"/>
        <end position="26"/>
    </location>
</feature>
<name>A0A8S3AY71_9BILA</name>
<feature type="non-terminal residue" evidence="2">
    <location>
        <position position="35"/>
    </location>
</feature>
<reference evidence="2" key="1">
    <citation type="submission" date="2021-02" db="EMBL/GenBank/DDBJ databases">
        <authorList>
            <person name="Nowell W R."/>
        </authorList>
    </citation>
    <scope>NUCLEOTIDE SEQUENCE</scope>
</reference>
<dbReference type="Proteomes" id="UP000676336">
    <property type="component" value="Unassembled WGS sequence"/>
</dbReference>
<dbReference type="EMBL" id="CAJOBI010137041">
    <property type="protein sequence ID" value="CAF4750454.1"/>
    <property type="molecule type" value="Genomic_DNA"/>
</dbReference>
<evidence type="ECO:0000256" key="1">
    <source>
        <dbReference type="SAM" id="MobiDB-lite"/>
    </source>
</evidence>
<proteinExistence type="predicted"/>
<evidence type="ECO:0000313" key="2">
    <source>
        <dbReference type="EMBL" id="CAF4750454.1"/>
    </source>
</evidence>
<organism evidence="2 4">
    <name type="scientific">Rotaria magnacalcarata</name>
    <dbReference type="NCBI Taxonomy" id="392030"/>
    <lineage>
        <taxon>Eukaryota</taxon>
        <taxon>Metazoa</taxon>
        <taxon>Spiralia</taxon>
        <taxon>Gnathifera</taxon>
        <taxon>Rotifera</taxon>
        <taxon>Eurotatoria</taxon>
        <taxon>Bdelloidea</taxon>
        <taxon>Philodinida</taxon>
        <taxon>Philodinidae</taxon>
        <taxon>Rotaria</taxon>
    </lineage>
</organism>
<accession>A0A8S3AY71</accession>
<feature type="compositionally biased region" description="Polar residues" evidence="1">
    <location>
        <begin position="1"/>
        <end position="12"/>
    </location>
</feature>
<sequence>MIFLTTELQSSPDPGPDGTKVGTGAGTYTFARLVP</sequence>